<protein>
    <recommendedName>
        <fullName evidence="2">G domain-containing protein</fullName>
    </recommendedName>
</protein>
<dbReference type="InterPro" id="IPR006073">
    <property type="entry name" value="GTP-bd"/>
</dbReference>
<evidence type="ECO:0000259" key="2">
    <source>
        <dbReference type="Pfam" id="PF01926"/>
    </source>
</evidence>
<dbReference type="SUPFAM" id="SSF52540">
    <property type="entry name" value="P-loop containing nucleoside triphosphate hydrolases"/>
    <property type="match status" value="1"/>
</dbReference>
<dbReference type="Pfam" id="PF01926">
    <property type="entry name" value="MMR_HSR1"/>
    <property type="match status" value="1"/>
</dbReference>
<comment type="caution">
    <text evidence="3">The sequence shown here is derived from an EMBL/GenBank/DDBJ whole genome shotgun (WGS) entry which is preliminary data.</text>
</comment>
<dbReference type="InterPro" id="IPR027417">
    <property type="entry name" value="P-loop_NTPase"/>
</dbReference>
<dbReference type="Proteomes" id="UP000015100">
    <property type="component" value="Unassembled WGS sequence"/>
</dbReference>
<reference evidence="4" key="2">
    <citation type="submission" date="2013-04" db="EMBL/GenBank/DDBJ databases">
        <title>Genomic mechanisms accounting for the adaptation to parasitism in nematode-trapping fungi.</title>
        <authorList>
            <person name="Ahren D.G."/>
        </authorList>
    </citation>
    <scope>NUCLEOTIDE SEQUENCE [LARGE SCALE GENOMIC DNA]</scope>
    <source>
        <strain evidence="4">CBS 200.50</strain>
    </source>
</reference>
<evidence type="ECO:0000313" key="4">
    <source>
        <dbReference type="Proteomes" id="UP000015100"/>
    </source>
</evidence>
<feature type="region of interest" description="Disordered" evidence="1">
    <location>
        <begin position="1"/>
        <end position="44"/>
    </location>
</feature>
<dbReference type="GO" id="GO:0005525">
    <property type="term" value="F:GTP binding"/>
    <property type="evidence" value="ECO:0007669"/>
    <property type="project" value="InterPro"/>
</dbReference>
<reference evidence="3 4" key="1">
    <citation type="journal article" date="2013" name="PLoS Genet.">
        <title>Genomic mechanisms accounting for the adaptation to parasitism in nematode-trapping fungi.</title>
        <authorList>
            <person name="Meerupati T."/>
            <person name="Andersson K.M."/>
            <person name="Friman E."/>
            <person name="Kumar D."/>
            <person name="Tunlid A."/>
            <person name="Ahren D."/>
        </authorList>
    </citation>
    <scope>NUCLEOTIDE SEQUENCE [LARGE SCALE GENOMIC DNA]</scope>
    <source>
        <strain evidence="3 4">CBS 200.50</strain>
    </source>
</reference>
<dbReference type="EMBL" id="AQGS01000125">
    <property type="protein sequence ID" value="EPS42280.1"/>
    <property type="molecule type" value="Genomic_DNA"/>
</dbReference>
<name>S8AGW3_DACHA</name>
<proteinExistence type="predicted"/>
<organism evidence="3 4">
    <name type="scientific">Dactylellina haptotyla (strain CBS 200.50)</name>
    <name type="common">Nematode-trapping fungus</name>
    <name type="synonym">Monacrosporium haptotylum</name>
    <dbReference type="NCBI Taxonomy" id="1284197"/>
    <lineage>
        <taxon>Eukaryota</taxon>
        <taxon>Fungi</taxon>
        <taxon>Dikarya</taxon>
        <taxon>Ascomycota</taxon>
        <taxon>Pezizomycotina</taxon>
        <taxon>Orbiliomycetes</taxon>
        <taxon>Orbiliales</taxon>
        <taxon>Orbiliaceae</taxon>
        <taxon>Dactylellina</taxon>
    </lineage>
</organism>
<dbReference type="HOGENOM" id="CLU_1503381_0_0_1"/>
<keyword evidence="4" id="KW-1185">Reference proteome</keyword>
<gene>
    <name evidence="3" type="ORF">H072_3743</name>
</gene>
<sequence length="179" mass="19428">MSSLVLTPTSCATDGLRDKTPVNSPQALPQPSAPQPAMASNSMGTSSEEPIRILLLWTLQAGKSSFRHDAMYFSTGKTSSSSRRNTHTIIPSSYATKINGKIVHLIDTPGFGDYDADNARILGMIGDYLNNNGGIKLNGVIFLLPIDEKFTDYKANIFETLIQDVDPHNADQILVVTTK</sequence>
<feature type="compositionally biased region" description="Low complexity" evidence="1">
    <location>
        <begin position="23"/>
        <end position="43"/>
    </location>
</feature>
<dbReference type="Gene3D" id="3.40.50.300">
    <property type="entry name" value="P-loop containing nucleotide triphosphate hydrolases"/>
    <property type="match status" value="1"/>
</dbReference>
<accession>S8AGW3</accession>
<feature type="compositionally biased region" description="Polar residues" evidence="1">
    <location>
        <begin position="1"/>
        <end position="12"/>
    </location>
</feature>
<evidence type="ECO:0000256" key="1">
    <source>
        <dbReference type="SAM" id="MobiDB-lite"/>
    </source>
</evidence>
<dbReference type="AlphaFoldDB" id="S8AGW3"/>
<evidence type="ECO:0000313" key="3">
    <source>
        <dbReference type="EMBL" id="EPS42280.1"/>
    </source>
</evidence>
<feature type="domain" description="G" evidence="2">
    <location>
        <begin position="61"/>
        <end position="176"/>
    </location>
</feature>
<dbReference type="CDD" id="cd00882">
    <property type="entry name" value="Ras_like_GTPase"/>
    <property type="match status" value="1"/>
</dbReference>